<feature type="region of interest" description="Disordered" evidence="1">
    <location>
        <begin position="420"/>
        <end position="440"/>
    </location>
</feature>
<feature type="compositionally biased region" description="Polar residues" evidence="1">
    <location>
        <begin position="179"/>
        <end position="207"/>
    </location>
</feature>
<feature type="compositionally biased region" description="Polar residues" evidence="1">
    <location>
        <begin position="99"/>
        <end position="122"/>
    </location>
</feature>
<accession>A0A8H5H5I1</accession>
<feature type="compositionally biased region" description="Polar residues" evidence="1">
    <location>
        <begin position="38"/>
        <end position="61"/>
    </location>
</feature>
<name>A0A8H5H5I1_9AGAR</name>
<organism evidence="2 3">
    <name type="scientific">Tricholomella constricta</name>
    <dbReference type="NCBI Taxonomy" id="117010"/>
    <lineage>
        <taxon>Eukaryota</taxon>
        <taxon>Fungi</taxon>
        <taxon>Dikarya</taxon>
        <taxon>Basidiomycota</taxon>
        <taxon>Agaricomycotina</taxon>
        <taxon>Agaricomycetes</taxon>
        <taxon>Agaricomycetidae</taxon>
        <taxon>Agaricales</taxon>
        <taxon>Tricholomatineae</taxon>
        <taxon>Lyophyllaceae</taxon>
        <taxon>Tricholomella</taxon>
    </lineage>
</organism>
<keyword evidence="3" id="KW-1185">Reference proteome</keyword>
<gene>
    <name evidence="2" type="ORF">D9615_007323</name>
</gene>
<sequence length="532" mass="59007">MHCSVNSSQPSLQRPEHSLGRKSFSKLGKLFGLKTSPDAPSSSSTRRQKLRQSSPRPNSFLASVAIPSPTFSCRDDGQSTSSSDATFVPNCPLQRSHLSHSASTPTMFTRYQSTSENSTRSPTPVHGGPSSRPVMLSLRADALPTDVEEKKVPVLANVPKPDVKRRWKWKRRNGEKSTRSASPLANCPILTTPSGSKRAQSVHSASSPLWDESFEPTPPLSSIYPSYPAENLHLTPITSTDSANSDNLQYREKPNPKHSRRQSINKLARTLGVFPQDFNSPNDKGKSPYSEGPIGRVCSRTDDSFKQTPKSSRANRMSLRLTTTLSLLRPPSRSQLTPRSRSRASLSTLNTDDVHRFGLADDLSDSWGEVRNDSRASIYSSSYSPISPITFKPPTPVAVVPSRRSSTLNLNLPSTDRLKHLPDELTHSSPHSKTTLSRSRSLTFAPRRIDRLVPQLAPSAAGSRPHTPFGDLDEPRLSARANWLESPVEEEEAKARSFVVNHPEYVDEYKNWSGQWNQDDMQQVIKMLRSLK</sequence>
<feature type="region of interest" description="Disordered" evidence="1">
    <location>
        <begin position="236"/>
        <end position="315"/>
    </location>
</feature>
<protein>
    <submittedName>
        <fullName evidence="2">Uncharacterized protein</fullName>
    </submittedName>
</protein>
<reference evidence="2 3" key="1">
    <citation type="journal article" date="2020" name="ISME J.">
        <title>Uncovering the hidden diversity of litter-decomposition mechanisms in mushroom-forming fungi.</title>
        <authorList>
            <person name="Floudas D."/>
            <person name="Bentzer J."/>
            <person name="Ahren D."/>
            <person name="Johansson T."/>
            <person name="Persson P."/>
            <person name="Tunlid A."/>
        </authorList>
    </citation>
    <scope>NUCLEOTIDE SEQUENCE [LARGE SCALE GENOMIC DNA]</scope>
    <source>
        <strain evidence="2 3">CBS 661.87</strain>
    </source>
</reference>
<dbReference type="OrthoDB" id="3232670at2759"/>
<dbReference type="Proteomes" id="UP000565441">
    <property type="component" value="Unassembled WGS sequence"/>
</dbReference>
<dbReference type="AlphaFoldDB" id="A0A8H5H5I1"/>
<evidence type="ECO:0000313" key="2">
    <source>
        <dbReference type="EMBL" id="KAF5377006.1"/>
    </source>
</evidence>
<evidence type="ECO:0000256" key="1">
    <source>
        <dbReference type="SAM" id="MobiDB-lite"/>
    </source>
</evidence>
<feature type="region of interest" description="Disordered" evidence="1">
    <location>
        <begin position="1"/>
        <end position="133"/>
    </location>
</feature>
<comment type="caution">
    <text evidence="2">The sequence shown here is derived from an EMBL/GenBank/DDBJ whole genome shotgun (WGS) entry which is preliminary data.</text>
</comment>
<dbReference type="EMBL" id="JAACJP010000026">
    <property type="protein sequence ID" value="KAF5377006.1"/>
    <property type="molecule type" value="Genomic_DNA"/>
</dbReference>
<feature type="compositionally biased region" description="Polar residues" evidence="1">
    <location>
        <begin position="306"/>
        <end position="315"/>
    </location>
</feature>
<evidence type="ECO:0000313" key="3">
    <source>
        <dbReference type="Proteomes" id="UP000565441"/>
    </source>
</evidence>
<feature type="compositionally biased region" description="Polar residues" evidence="1">
    <location>
        <begin position="1"/>
        <end position="12"/>
    </location>
</feature>
<proteinExistence type="predicted"/>
<feature type="compositionally biased region" description="Polar residues" evidence="1">
    <location>
        <begin position="236"/>
        <end position="248"/>
    </location>
</feature>
<feature type="region of interest" description="Disordered" evidence="1">
    <location>
        <begin position="168"/>
        <end position="213"/>
    </location>
</feature>